<evidence type="ECO:0000313" key="2">
    <source>
        <dbReference type="Proteomes" id="UP000030645"/>
    </source>
</evidence>
<gene>
    <name evidence="1" type="ORF">L484_026431</name>
</gene>
<dbReference type="Proteomes" id="UP000030645">
    <property type="component" value="Unassembled WGS sequence"/>
</dbReference>
<proteinExistence type="predicted"/>
<dbReference type="AlphaFoldDB" id="W9QNL3"/>
<keyword evidence="2" id="KW-1185">Reference proteome</keyword>
<dbReference type="EMBL" id="KE343883">
    <property type="protein sequence ID" value="EXB44850.1"/>
    <property type="molecule type" value="Genomic_DNA"/>
</dbReference>
<reference evidence="2" key="1">
    <citation type="submission" date="2013-01" db="EMBL/GenBank/DDBJ databases">
        <title>Draft Genome Sequence of a Mulberry Tree, Morus notabilis C.K. Schneid.</title>
        <authorList>
            <person name="He N."/>
            <person name="Zhao S."/>
        </authorList>
    </citation>
    <scope>NUCLEOTIDE SEQUENCE</scope>
</reference>
<accession>W9QNL3</accession>
<name>W9QNL3_9ROSA</name>
<sequence>MLPRERRSTEISNSFDEALVSRLRSSSLQGGTIYSAPREPNIPLKGGRILCTSTGKSSSAMLNLALKSYTRGQFRVTDHFRVVSCRVNP</sequence>
<evidence type="ECO:0000313" key="1">
    <source>
        <dbReference type="EMBL" id="EXB44850.1"/>
    </source>
</evidence>
<organism evidence="1 2">
    <name type="scientific">Morus notabilis</name>
    <dbReference type="NCBI Taxonomy" id="981085"/>
    <lineage>
        <taxon>Eukaryota</taxon>
        <taxon>Viridiplantae</taxon>
        <taxon>Streptophyta</taxon>
        <taxon>Embryophyta</taxon>
        <taxon>Tracheophyta</taxon>
        <taxon>Spermatophyta</taxon>
        <taxon>Magnoliopsida</taxon>
        <taxon>eudicotyledons</taxon>
        <taxon>Gunneridae</taxon>
        <taxon>Pentapetalae</taxon>
        <taxon>rosids</taxon>
        <taxon>fabids</taxon>
        <taxon>Rosales</taxon>
        <taxon>Moraceae</taxon>
        <taxon>Moreae</taxon>
        <taxon>Morus</taxon>
    </lineage>
</organism>
<protein>
    <submittedName>
        <fullName evidence="1">Uncharacterized protein</fullName>
    </submittedName>
</protein>